<evidence type="ECO:0000313" key="4">
    <source>
        <dbReference type="Proteomes" id="UP001231701"/>
    </source>
</evidence>
<protein>
    <submittedName>
        <fullName evidence="3">UBP-type zinc finger domain-containing protein</fullName>
    </submittedName>
</protein>
<feature type="compositionally biased region" description="Pro residues" evidence="1">
    <location>
        <begin position="88"/>
        <end position="102"/>
    </location>
</feature>
<organism evidence="3 4">
    <name type="scientific">Streptomyces rochei</name>
    <name type="common">Streptomyces parvullus</name>
    <dbReference type="NCBI Taxonomy" id="1928"/>
    <lineage>
        <taxon>Bacteria</taxon>
        <taxon>Bacillati</taxon>
        <taxon>Actinomycetota</taxon>
        <taxon>Actinomycetes</taxon>
        <taxon>Kitasatosporales</taxon>
        <taxon>Streptomycetaceae</taxon>
        <taxon>Streptomyces</taxon>
        <taxon>Streptomyces rochei group</taxon>
    </lineage>
</organism>
<dbReference type="SUPFAM" id="SSF57850">
    <property type="entry name" value="RING/U-box"/>
    <property type="match status" value="1"/>
</dbReference>
<evidence type="ECO:0000256" key="1">
    <source>
        <dbReference type="SAM" id="MobiDB-lite"/>
    </source>
</evidence>
<dbReference type="GeneID" id="90941183"/>
<sequence length="117" mass="12341">MNDDTGIDPGAPPSGTGCADCDASGGWWFHLRRCASCGHVGCCDSSPGQHATGHYRSTGHPLVQSFEPGEDWFWDYAAEEVRASGPALAPPSSHPADQPSPGPADQVPADWARALRR</sequence>
<dbReference type="RefSeq" id="WP_199577461.1">
    <property type="nucleotide sequence ID" value="NZ_CP121271.1"/>
</dbReference>
<proteinExistence type="predicted"/>
<evidence type="ECO:0000313" key="3">
    <source>
        <dbReference type="EMBL" id="WMC84791.1"/>
    </source>
</evidence>
<gene>
    <name evidence="3" type="ORF">P7W03_04125</name>
</gene>
<feature type="region of interest" description="Disordered" evidence="1">
    <location>
        <begin position="84"/>
        <end position="117"/>
    </location>
</feature>
<name>A0AAX3ZBW7_STRRO</name>
<dbReference type="PROSITE" id="PS50271">
    <property type="entry name" value="ZF_UBP"/>
    <property type="match status" value="1"/>
</dbReference>
<dbReference type="Pfam" id="PF02148">
    <property type="entry name" value="zf-UBP"/>
    <property type="match status" value="1"/>
</dbReference>
<dbReference type="Proteomes" id="UP001231701">
    <property type="component" value="Chromosome"/>
</dbReference>
<dbReference type="InterPro" id="IPR013083">
    <property type="entry name" value="Znf_RING/FYVE/PHD"/>
</dbReference>
<dbReference type="GO" id="GO:0008270">
    <property type="term" value="F:zinc ion binding"/>
    <property type="evidence" value="ECO:0007669"/>
    <property type="project" value="InterPro"/>
</dbReference>
<feature type="domain" description="UBP-type" evidence="2">
    <location>
        <begin position="1"/>
        <end position="99"/>
    </location>
</feature>
<dbReference type="InterPro" id="IPR001607">
    <property type="entry name" value="Znf_UBP"/>
</dbReference>
<evidence type="ECO:0000259" key="2">
    <source>
        <dbReference type="PROSITE" id="PS50271"/>
    </source>
</evidence>
<accession>A0AAX3ZBW7</accession>
<dbReference type="EMBL" id="CP121271">
    <property type="protein sequence ID" value="WMC84791.1"/>
    <property type="molecule type" value="Genomic_DNA"/>
</dbReference>
<dbReference type="Gene3D" id="3.30.40.10">
    <property type="entry name" value="Zinc/RING finger domain, C3HC4 (zinc finger)"/>
    <property type="match status" value="1"/>
</dbReference>
<dbReference type="AlphaFoldDB" id="A0AAX3ZBW7"/>
<reference evidence="3" key="1">
    <citation type="submission" date="2023-03" db="EMBL/GenBank/DDBJ databases">
        <title>Borrelidin-producing and root-colonizing Streptomyces rochei is a potent biopesticide for soil-borne oomycete-caused plant diseases.</title>
        <authorList>
            <person name="Zhou D."/>
            <person name="Wang X."/>
            <person name="Navarro-Munoz J.C."/>
            <person name="Li W."/>
            <person name="Li J."/>
            <person name="Jiu M."/>
            <person name="Deng S."/>
            <person name="Ye Y."/>
            <person name="Daly P."/>
            <person name="Wei L."/>
        </authorList>
    </citation>
    <scope>NUCLEOTIDE SEQUENCE</scope>
    <source>
        <strain evidence="3">JK1</strain>
    </source>
</reference>